<evidence type="ECO:0000256" key="2">
    <source>
        <dbReference type="SAM" id="Phobius"/>
    </source>
</evidence>
<proteinExistence type="predicted"/>
<evidence type="ECO:0000313" key="4">
    <source>
        <dbReference type="Proteomes" id="UP001558652"/>
    </source>
</evidence>
<sequence length="102" mass="11247">MTSNGDKCKNKDAKANNVPGPNCHTHCASSNKECNNCSPWQRYLLYTVPLLLFIPFAFWKSRCPKCPPPPPCCPPPCCPRPPPCCPQKPQTPCCPNKPPPPC</sequence>
<reference evidence="3 4" key="1">
    <citation type="submission" date="2024-07" db="EMBL/GenBank/DDBJ databases">
        <title>Chromosome-level genome assembly of the water stick insect Ranatra chinensis (Heteroptera: Nepidae).</title>
        <authorList>
            <person name="Liu X."/>
        </authorList>
    </citation>
    <scope>NUCLEOTIDE SEQUENCE [LARGE SCALE GENOMIC DNA]</scope>
    <source>
        <strain evidence="3">Cailab_2021Rc</strain>
        <tissue evidence="3">Muscle</tissue>
    </source>
</reference>
<organism evidence="3 4">
    <name type="scientific">Ranatra chinensis</name>
    <dbReference type="NCBI Taxonomy" id="642074"/>
    <lineage>
        <taxon>Eukaryota</taxon>
        <taxon>Metazoa</taxon>
        <taxon>Ecdysozoa</taxon>
        <taxon>Arthropoda</taxon>
        <taxon>Hexapoda</taxon>
        <taxon>Insecta</taxon>
        <taxon>Pterygota</taxon>
        <taxon>Neoptera</taxon>
        <taxon>Paraneoptera</taxon>
        <taxon>Hemiptera</taxon>
        <taxon>Heteroptera</taxon>
        <taxon>Panheteroptera</taxon>
        <taxon>Nepomorpha</taxon>
        <taxon>Nepidae</taxon>
        <taxon>Ranatrinae</taxon>
        <taxon>Ranatra</taxon>
    </lineage>
</organism>
<evidence type="ECO:0000313" key="3">
    <source>
        <dbReference type="EMBL" id="KAL1140960.1"/>
    </source>
</evidence>
<comment type="caution">
    <text evidence="3">The sequence shown here is derived from an EMBL/GenBank/DDBJ whole genome shotgun (WGS) entry which is preliminary data.</text>
</comment>
<protein>
    <submittedName>
        <fullName evidence="3">Uncharacterized protein</fullName>
    </submittedName>
</protein>
<keyword evidence="2" id="KW-1133">Transmembrane helix</keyword>
<keyword evidence="2" id="KW-0812">Transmembrane</keyword>
<dbReference type="EMBL" id="JBFDAA010000001">
    <property type="protein sequence ID" value="KAL1140960.1"/>
    <property type="molecule type" value="Genomic_DNA"/>
</dbReference>
<evidence type="ECO:0000256" key="1">
    <source>
        <dbReference type="SAM" id="MobiDB-lite"/>
    </source>
</evidence>
<keyword evidence="2" id="KW-0472">Membrane</keyword>
<feature type="region of interest" description="Disordered" evidence="1">
    <location>
        <begin position="1"/>
        <end position="22"/>
    </location>
</feature>
<gene>
    <name evidence="3" type="ORF">AAG570_000886</name>
</gene>
<keyword evidence="4" id="KW-1185">Reference proteome</keyword>
<accession>A0ABD0YYE4</accession>
<name>A0ABD0YYE4_9HEMI</name>
<feature type="compositionally biased region" description="Basic and acidic residues" evidence="1">
    <location>
        <begin position="1"/>
        <end position="14"/>
    </location>
</feature>
<dbReference type="AlphaFoldDB" id="A0ABD0YYE4"/>
<dbReference type="Proteomes" id="UP001558652">
    <property type="component" value="Unassembled WGS sequence"/>
</dbReference>
<feature type="transmembrane region" description="Helical" evidence="2">
    <location>
        <begin position="43"/>
        <end position="59"/>
    </location>
</feature>